<feature type="binding site" evidence="8">
    <location>
        <position position="22"/>
    </location>
    <ligand>
        <name>5-amino-6-(D-ribitylamino)uracil</name>
        <dbReference type="ChEBI" id="CHEBI:15934"/>
    </ligand>
</feature>
<dbReference type="GO" id="GO:0009231">
    <property type="term" value="P:riboflavin biosynthetic process"/>
    <property type="evidence" value="ECO:0007669"/>
    <property type="project" value="UniProtKB-UniRule"/>
</dbReference>
<dbReference type="UniPathway" id="UPA00275">
    <property type="reaction ID" value="UER00404"/>
</dbReference>
<keyword evidence="10" id="KW-1185">Reference proteome</keyword>
<dbReference type="EC" id="2.5.1.78" evidence="3 8"/>
<dbReference type="GO" id="GO:0009349">
    <property type="term" value="C:riboflavin synthase complex"/>
    <property type="evidence" value="ECO:0007669"/>
    <property type="project" value="UniProtKB-UniRule"/>
</dbReference>
<dbReference type="SUPFAM" id="SSF52121">
    <property type="entry name" value="Lumazine synthase"/>
    <property type="match status" value="1"/>
</dbReference>
<accession>F2NKC4</accession>
<dbReference type="CDD" id="cd09209">
    <property type="entry name" value="Lumazine_synthase-I"/>
    <property type="match status" value="1"/>
</dbReference>
<proteinExistence type="inferred from homology"/>
<gene>
    <name evidence="8" type="primary">ribH</name>
    <name evidence="9" type="ordered locus">Marky_1638</name>
</gene>
<dbReference type="InterPro" id="IPR034964">
    <property type="entry name" value="LS"/>
</dbReference>
<sequence length="154" mass="16205">MREITGTLSADGVRLGIVVARFNELVTKNLLAGALEMYQRLGGSSDDVTVVWVPGSYEIPLAAKALARREDIDAVVALGAVIRGATAHFDFVAGQAASGVMHAMLETEKPVIFGILTPDTIEQALERAGTKAGNKGAEAVMGAVEMVRVLEALR</sequence>
<feature type="binding site" evidence="8">
    <location>
        <begin position="80"/>
        <end position="82"/>
    </location>
    <ligand>
        <name>5-amino-6-(D-ribitylamino)uracil</name>
        <dbReference type="ChEBI" id="CHEBI:15934"/>
    </ligand>
</feature>
<evidence type="ECO:0000313" key="10">
    <source>
        <dbReference type="Proteomes" id="UP000007030"/>
    </source>
</evidence>
<organism evidence="9 10">
    <name type="scientific">Marinithermus hydrothermalis (strain DSM 14884 / JCM 11576 / T1)</name>
    <dbReference type="NCBI Taxonomy" id="869210"/>
    <lineage>
        <taxon>Bacteria</taxon>
        <taxon>Thermotogati</taxon>
        <taxon>Deinococcota</taxon>
        <taxon>Deinococci</taxon>
        <taxon>Thermales</taxon>
        <taxon>Thermaceae</taxon>
        <taxon>Marinithermus</taxon>
    </lineage>
</organism>
<comment type="similarity">
    <text evidence="2 8">Belongs to the DMRL synthase family.</text>
</comment>
<evidence type="ECO:0000256" key="7">
    <source>
        <dbReference type="ARBA" id="ARBA00072606"/>
    </source>
</evidence>
<dbReference type="eggNOG" id="COG0054">
    <property type="taxonomic scope" value="Bacteria"/>
</dbReference>
<dbReference type="KEGG" id="mhd:Marky_1638"/>
<feature type="active site" description="Proton donor" evidence="8">
    <location>
        <position position="88"/>
    </location>
</feature>
<dbReference type="HAMAP" id="MF_00178">
    <property type="entry name" value="Lumazine_synth"/>
    <property type="match status" value="1"/>
</dbReference>
<evidence type="ECO:0000256" key="1">
    <source>
        <dbReference type="ARBA" id="ARBA00004917"/>
    </source>
</evidence>
<evidence type="ECO:0000256" key="4">
    <source>
        <dbReference type="ARBA" id="ARBA00022619"/>
    </source>
</evidence>
<dbReference type="RefSeq" id="WP_013704420.1">
    <property type="nucleotide sequence ID" value="NC_015387.1"/>
</dbReference>
<dbReference type="GO" id="GO:0000906">
    <property type="term" value="F:6,7-dimethyl-8-ribityllumazine synthase activity"/>
    <property type="evidence" value="ECO:0007669"/>
    <property type="project" value="UniProtKB-UniRule"/>
</dbReference>
<dbReference type="FunFam" id="3.40.50.960:FF:000001">
    <property type="entry name" value="6,7-dimethyl-8-ribityllumazine synthase"/>
    <property type="match status" value="1"/>
</dbReference>
<dbReference type="STRING" id="869210.Marky_1638"/>
<dbReference type="AlphaFoldDB" id="F2NKC4"/>
<dbReference type="Gene3D" id="3.40.50.960">
    <property type="entry name" value="Lumazine/riboflavin synthase"/>
    <property type="match status" value="1"/>
</dbReference>
<comment type="catalytic activity">
    <reaction evidence="6 8">
        <text>(2S)-2-hydroxy-3-oxobutyl phosphate + 5-amino-6-(D-ribitylamino)uracil = 6,7-dimethyl-8-(1-D-ribityl)lumazine + phosphate + 2 H2O + H(+)</text>
        <dbReference type="Rhea" id="RHEA:26152"/>
        <dbReference type="ChEBI" id="CHEBI:15377"/>
        <dbReference type="ChEBI" id="CHEBI:15378"/>
        <dbReference type="ChEBI" id="CHEBI:15934"/>
        <dbReference type="ChEBI" id="CHEBI:43474"/>
        <dbReference type="ChEBI" id="CHEBI:58201"/>
        <dbReference type="ChEBI" id="CHEBI:58830"/>
        <dbReference type="EC" id="2.5.1.78"/>
    </reaction>
</comment>
<comment type="pathway">
    <text evidence="1 8">Cofactor biosynthesis; riboflavin biosynthesis; riboflavin from 2-hydroxy-3-oxobutyl phosphate and 5-amino-6-(D-ribitylamino)uracil: step 1/2.</text>
</comment>
<feature type="binding site" evidence="8">
    <location>
        <position position="113"/>
    </location>
    <ligand>
        <name>5-amino-6-(D-ribitylamino)uracil</name>
        <dbReference type="ChEBI" id="CHEBI:15934"/>
    </ligand>
</feature>
<keyword evidence="5 8" id="KW-0808">Transferase</keyword>
<reference evidence="9 10" key="1">
    <citation type="journal article" date="2012" name="Stand. Genomic Sci.">
        <title>Complete genome sequence of the aerobic, heterotroph Marinithermus hydrothermalis type strain (T1(T)) from a deep-sea hydrothermal vent chimney.</title>
        <authorList>
            <person name="Copeland A."/>
            <person name="Gu W."/>
            <person name="Yasawong M."/>
            <person name="Lapidus A."/>
            <person name="Lucas S."/>
            <person name="Deshpande S."/>
            <person name="Pagani I."/>
            <person name="Tapia R."/>
            <person name="Cheng J.F."/>
            <person name="Goodwin L.A."/>
            <person name="Pitluck S."/>
            <person name="Liolios K."/>
            <person name="Ivanova N."/>
            <person name="Mavromatis K."/>
            <person name="Mikhailova N."/>
            <person name="Pati A."/>
            <person name="Chen A."/>
            <person name="Palaniappan K."/>
            <person name="Land M."/>
            <person name="Pan C."/>
            <person name="Brambilla E.M."/>
            <person name="Rohde M."/>
            <person name="Tindall B.J."/>
            <person name="Sikorski J."/>
            <person name="Goker M."/>
            <person name="Detter J.C."/>
            <person name="Bristow J."/>
            <person name="Eisen J.A."/>
            <person name="Markowitz V."/>
            <person name="Hugenholtz P."/>
            <person name="Kyrpides N.C."/>
            <person name="Klenk H.P."/>
            <person name="Woyke T."/>
        </authorList>
    </citation>
    <scope>NUCLEOTIDE SEQUENCE [LARGE SCALE GENOMIC DNA]</scope>
    <source>
        <strain evidence="10">DSM 14884 / JCM 11576 / T1</strain>
    </source>
</reference>
<dbReference type="PANTHER" id="PTHR21058:SF0">
    <property type="entry name" value="6,7-DIMETHYL-8-RIBITYLLUMAZINE SYNTHASE"/>
    <property type="match status" value="1"/>
</dbReference>
<dbReference type="InterPro" id="IPR002180">
    <property type="entry name" value="LS/RS"/>
</dbReference>
<feature type="binding site" evidence="8">
    <location>
        <begin position="56"/>
        <end position="58"/>
    </location>
    <ligand>
        <name>5-amino-6-(D-ribitylamino)uracil</name>
        <dbReference type="ChEBI" id="CHEBI:15934"/>
    </ligand>
</feature>
<evidence type="ECO:0000256" key="6">
    <source>
        <dbReference type="ARBA" id="ARBA00048785"/>
    </source>
</evidence>
<feature type="binding site" evidence="8">
    <location>
        <position position="127"/>
    </location>
    <ligand>
        <name>(2S)-2-hydroxy-3-oxobutyl phosphate</name>
        <dbReference type="ChEBI" id="CHEBI:58830"/>
    </ligand>
</feature>
<dbReference type="Proteomes" id="UP000007030">
    <property type="component" value="Chromosome"/>
</dbReference>
<evidence type="ECO:0000256" key="5">
    <source>
        <dbReference type="ARBA" id="ARBA00022679"/>
    </source>
</evidence>
<dbReference type="EMBL" id="CP002630">
    <property type="protein sequence ID" value="AEB12373.1"/>
    <property type="molecule type" value="Genomic_DNA"/>
</dbReference>
<name>F2NKC4_MARHT</name>
<keyword evidence="4 8" id="KW-0686">Riboflavin biosynthesis</keyword>
<evidence type="ECO:0000256" key="8">
    <source>
        <dbReference type="HAMAP-Rule" id="MF_00178"/>
    </source>
</evidence>
<evidence type="ECO:0000256" key="2">
    <source>
        <dbReference type="ARBA" id="ARBA00007424"/>
    </source>
</evidence>
<dbReference type="PANTHER" id="PTHR21058">
    <property type="entry name" value="6,7-DIMETHYL-8-RIBITYLLUMAZINE SYNTHASE DMRL SYNTHASE LUMAZINE SYNTHASE"/>
    <property type="match status" value="1"/>
</dbReference>
<evidence type="ECO:0000256" key="3">
    <source>
        <dbReference type="ARBA" id="ARBA00012664"/>
    </source>
</evidence>
<dbReference type="HOGENOM" id="CLU_089358_1_1_0"/>
<comment type="function">
    <text evidence="8">Catalyzes the formation of 6,7-dimethyl-8-ribityllumazine by condensation of 5-amino-6-(D-ribitylamino)uracil with 3,4-dihydroxy-2-butanone 4-phosphate. This is the penultimate step in the biosynthesis of riboflavin.</text>
</comment>
<dbReference type="InterPro" id="IPR036467">
    <property type="entry name" value="LS/RS_sf"/>
</dbReference>
<dbReference type="NCBIfam" id="TIGR00114">
    <property type="entry name" value="lumazine-synth"/>
    <property type="match status" value="1"/>
</dbReference>
<evidence type="ECO:0000313" key="9">
    <source>
        <dbReference type="EMBL" id="AEB12373.1"/>
    </source>
</evidence>
<dbReference type="NCBIfam" id="NF000812">
    <property type="entry name" value="PRK00061.1-4"/>
    <property type="match status" value="1"/>
</dbReference>
<dbReference type="Pfam" id="PF00885">
    <property type="entry name" value="DMRL_synthase"/>
    <property type="match status" value="1"/>
</dbReference>
<dbReference type="OrthoDB" id="9809709at2"/>
<feature type="binding site" evidence="8">
    <location>
        <begin position="85"/>
        <end position="86"/>
    </location>
    <ligand>
        <name>(2S)-2-hydroxy-3-oxobutyl phosphate</name>
        <dbReference type="ChEBI" id="CHEBI:58830"/>
    </ligand>
</feature>
<protein>
    <recommendedName>
        <fullName evidence="7 8">6,7-dimethyl-8-ribityllumazine synthase</fullName>
        <shortName evidence="8">DMRL synthase</shortName>
        <shortName evidence="8">LS</shortName>
        <shortName evidence="8">Lumazine synthase</shortName>
        <ecNumber evidence="3 8">2.5.1.78</ecNumber>
    </recommendedName>
</protein>